<dbReference type="EMBL" id="JALDYZ010000014">
    <property type="protein sequence ID" value="MDI7924419.1"/>
    <property type="molecule type" value="Genomic_DNA"/>
</dbReference>
<accession>A0AAE3U5U3</accession>
<name>A0AAE3U5U3_9HYPH</name>
<reference evidence="2" key="1">
    <citation type="submission" date="2022-03" db="EMBL/GenBank/DDBJ databases">
        <title>Fererhizobium litorale gen. nov., sp. nov., isolated from sandy sediments of the Sea of Japan seashore.</title>
        <authorList>
            <person name="Romanenko L."/>
            <person name="Kurilenko V."/>
            <person name="Otstavnykh N."/>
            <person name="Svetashev V."/>
            <person name="Tekutyeva L."/>
            <person name="Isaeva M."/>
            <person name="Mikhailov V."/>
        </authorList>
    </citation>
    <scope>NUCLEOTIDE SEQUENCE</scope>
    <source>
        <strain evidence="2">KMM 9576</strain>
    </source>
</reference>
<keyword evidence="3" id="KW-1185">Reference proteome</keyword>
<dbReference type="PANTHER" id="PTHR33221:SF4">
    <property type="entry name" value="HTH-TYPE TRANSCRIPTIONAL REPRESSOR NSRR"/>
    <property type="match status" value="1"/>
</dbReference>
<dbReference type="Proteomes" id="UP001161580">
    <property type="component" value="Unassembled WGS sequence"/>
</dbReference>
<dbReference type="PANTHER" id="PTHR33221">
    <property type="entry name" value="WINGED HELIX-TURN-HELIX TRANSCRIPTIONAL REGULATOR, RRF2 FAMILY"/>
    <property type="match status" value="1"/>
</dbReference>
<dbReference type="PROSITE" id="PS51197">
    <property type="entry name" value="HTH_RRF2_2"/>
    <property type="match status" value="1"/>
</dbReference>
<dbReference type="InterPro" id="IPR036390">
    <property type="entry name" value="WH_DNA-bd_sf"/>
</dbReference>
<keyword evidence="1" id="KW-0238">DNA-binding</keyword>
<dbReference type="GO" id="GO:0005829">
    <property type="term" value="C:cytosol"/>
    <property type="evidence" value="ECO:0007669"/>
    <property type="project" value="TreeGrafter"/>
</dbReference>
<dbReference type="InterPro" id="IPR000944">
    <property type="entry name" value="Tscrpt_reg_Rrf2"/>
</dbReference>
<evidence type="ECO:0000313" key="3">
    <source>
        <dbReference type="Proteomes" id="UP001161580"/>
    </source>
</evidence>
<sequence length="140" mass="15379">MRLTRYTDYAIRVLVFLGAREGELCSIREVAETFSISQNHLMKVVQDLANAGFIETVRGRGGGIRLHKPADSINLGKLLRHTEGLTELLECSQCLVSRACGMPPILSEATSAFVAVFDKYSVADLVRRKADLRALLQSAA</sequence>
<evidence type="ECO:0000313" key="2">
    <source>
        <dbReference type="EMBL" id="MDI7924419.1"/>
    </source>
</evidence>
<dbReference type="InterPro" id="IPR036388">
    <property type="entry name" value="WH-like_DNA-bd_sf"/>
</dbReference>
<dbReference type="RefSeq" id="WP_311787043.1">
    <property type="nucleotide sequence ID" value="NZ_JALDYY010000007.1"/>
</dbReference>
<dbReference type="GO" id="GO:0003700">
    <property type="term" value="F:DNA-binding transcription factor activity"/>
    <property type="evidence" value="ECO:0007669"/>
    <property type="project" value="TreeGrafter"/>
</dbReference>
<evidence type="ECO:0000256" key="1">
    <source>
        <dbReference type="ARBA" id="ARBA00023125"/>
    </source>
</evidence>
<protein>
    <submittedName>
        <fullName evidence="2">Rrf2 family transcriptional regulator</fullName>
    </submittedName>
</protein>
<dbReference type="GO" id="GO:0003677">
    <property type="term" value="F:DNA binding"/>
    <property type="evidence" value="ECO:0007669"/>
    <property type="project" value="UniProtKB-KW"/>
</dbReference>
<proteinExistence type="predicted"/>
<dbReference type="AlphaFoldDB" id="A0AAE3U5U3"/>
<comment type="caution">
    <text evidence="2">The sequence shown here is derived from an EMBL/GenBank/DDBJ whole genome shotgun (WGS) entry which is preliminary data.</text>
</comment>
<gene>
    <name evidence="2" type="ORF">MRS75_20350</name>
</gene>
<dbReference type="NCBIfam" id="TIGR00738">
    <property type="entry name" value="rrf2_super"/>
    <property type="match status" value="1"/>
</dbReference>
<dbReference type="SUPFAM" id="SSF46785">
    <property type="entry name" value="Winged helix' DNA-binding domain"/>
    <property type="match status" value="1"/>
</dbReference>
<dbReference type="Gene3D" id="1.10.10.10">
    <property type="entry name" value="Winged helix-like DNA-binding domain superfamily/Winged helix DNA-binding domain"/>
    <property type="match status" value="1"/>
</dbReference>
<dbReference type="Pfam" id="PF02082">
    <property type="entry name" value="Rrf2"/>
    <property type="match status" value="1"/>
</dbReference>
<organism evidence="2 3">
    <name type="scientific">Ferirhizobium litorale</name>
    <dbReference type="NCBI Taxonomy" id="2927786"/>
    <lineage>
        <taxon>Bacteria</taxon>
        <taxon>Pseudomonadati</taxon>
        <taxon>Pseudomonadota</taxon>
        <taxon>Alphaproteobacteria</taxon>
        <taxon>Hyphomicrobiales</taxon>
        <taxon>Rhizobiaceae</taxon>
        <taxon>Ferirhizobium</taxon>
    </lineage>
</organism>